<feature type="transmembrane region" description="Helical" evidence="1">
    <location>
        <begin position="12"/>
        <end position="34"/>
    </location>
</feature>
<evidence type="ECO:0000313" key="2">
    <source>
        <dbReference type="EMBL" id="SMO56071.1"/>
    </source>
</evidence>
<dbReference type="EMBL" id="FXTE01000002">
    <property type="protein sequence ID" value="SMO56071.1"/>
    <property type="molecule type" value="Genomic_DNA"/>
</dbReference>
<organism evidence="2 3">
    <name type="scientific">Ruegeria faecimaris</name>
    <dbReference type="NCBI Taxonomy" id="686389"/>
    <lineage>
        <taxon>Bacteria</taxon>
        <taxon>Pseudomonadati</taxon>
        <taxon>Pseudomonadota</taxon>
        <taxon>Alphaproteobacteria</taxon>
        <taxon>Rhodobacterales</taxon>
        <taxon>Roseobacteraceae</taxon>
        <taxon>Ruegeria</taxon>
    </lineage>
</organism>
<accession>A0A521CB87</accession>
<dbReference type="AlphaFoldDB" id="A0A521CB87"/>
<keyword evidence="1" id="KW-1133">Transmembrane helix</keyword>
<reference evidence="2 3" key="1">
    <citation type="submission" date="2017-05" db="EMBL/GenBank/DDBJ databases">
        <authorList>
            <person name="Varghese N."/>
            <person name="Submissions S."/>
        </authorList>
    </citation>
    <scope>NUCLEOTIDE SEQUENCE [LARGE SCALE GENOMIC DNA]</scope>
    <source>
        <strain evidence="2 3">DSM 28009</strain>
    </source>
</reference>
<proteinExistence type="predicted"/>
<gene>
    <name evidence="2" type="ORF">SAMN06265380_102261</name>
</gene>
<name>A0A521CB87_9RHOB</name>
<evidence type="ECO:0000313" key="3">
    <source>
        <dbReference type="Proteomes" id="UP000319555"/>
    </source>
</evidence>
<protein>
    <submittedName>
        <fullName evidence="2">Uncharacterized protein</fullName>
    </submittedName>
</protein>
<keyword evidence="3" id="KW-1185">Reference proteome</keyword>
<evidence type="ECO:0000256" key="1">
    <source>
        <dbReference type="SAM" id="Phobius"/>
    </source>
</evidence>
<sequence>MIGLITLIKEFCVFNSGALKVLVCLSPGVVWKFVYPEIYYSSGWSGYADFSILILMPLMVIFMIWEFIKHKRQPA</sequence>
<feature type="transmembrane region" description="Helical" evidence="1">
    <location>
        <begin position="46"/>
        <end position="68"/>
    </location>
</feature>
<keyword evidence="1" id="KW-0812">Transmembrane</keyword>
<keyword evidence="1" id="KW-0472">Membrane</keyword>
<dbReference type="Proteomes" id="UP000319555">
    <property type="component" value="Unassembled WGS sequence"/>
</dbReference>